<dbReference type="GO" id="GO:0005524">
    <property type="term" value="F:ATP binding"/>
    <property type="evidence" value="ECO:0007669"/>
    <property type="project" value="UniProtKB-KW"/>
</dbReference>
<dbReference type="eggNOG" id="COG0367">
    <property type="taxonomic scope" value="Bacteria"/>
</dbReference>
<evidence type="ECO:0000256" key="5">
    <source>
        <dbReference type="ARBA" id="ARBA00022840"/>
    </source>
</evidence>
<dbReference type="InterPro" id="IPR014729">
    <property type="entry name" value="Rossmann-like_a/b/a_fold"/>
</dbReference>
<dbReference type="InterPro" id="IPR033738">
    <property type="entry name" value="AsnB_N"/>
</dbReference>
<accession>I3YGE5</accession>
<keyword evidence="8" id="KW-0061">Asparagine biosynthesis</keyword>
<evidence type="ECO:0000313" key="12">
    <source>
        <dbReference type="EMBL" id="AFL76063.1"/>
    </source>
</evidence>
<feature type="binding site" evidence="9">
    <location>
        <position position="100"/>
    </location>
    <ligand>
        <name>L-glutamine</name>
        <dbReference type="ChEBI" id="CHEBI:58359"/>
    </ligand>
</feature>
<sequence>MCGIAGIFDTQARGPINEELLSRMNQAQFHRGPDDGGLHLEPGVGLAHRRLSIIDLSGGHQPLFNEDHSVVVVYNGEIYNFQGLAKELAEAGHVFRTHCDTEVIVHAWEEWGESCVERFRGMFAFALWDRNRETLFLARDRLGVKPLHYSLLPDGRLLFGSEIKALLTDPSLPREFDPRAVEEYFAYGYIPDPRSIFKAVRKLPPGHTLTLKRGDGRLPEPREYWDVSFRPNGVHDLNEATDQVIERLREAVRIRLVAEVPLGAFLSGGVDSSAVVAMMAGLSDRPVNTCSISFGDPRFNESAFAEQVARRYGTSHYVESVDPNDFDLVDRLAGLYDEPYADSSAIPTYRVCELARKRVTVCLSGDGGDESFAGYRRHRWHLHEEQVRSRIPQWFRGPVFGLLGAAYPKADWAPQVLRAKSTLQALARDSVEGYFDSVSILDNATRKSLFSSQFKRDLQGYRAVEVLKRYASRAPEHPLSRVQYLDMKTYLPGDILTKVDRASMAHGLEVRVPILDHEFLDWVSGLSPDLKLAGRQGKYVLKKALEPYLETDNLYRPKMGFAVPLSDWFRGPLREKVRETLLGEQLSDTGLFDRKRLHWIVEQHQSGARDFSPAIWSLLMFGAFSSQLRPLCVSPLASSRIAHRHHP</sequence>
<dbReference type="PANTHER" id="PTHR43284">
    <property type="entry name" value="ASPARAGINE SYNTHETASE (GLUTAMINE-HYDROLYZING)"/>
    <property type="match status" value="1"/>
</dbReference>
<dbReference type="GO" id="GO:0006529">
    <property type="term" value="P:asparagine biosynthetic process"/>
    <property type="evidence" value="ECO:0007669"/>
    <property type="project" value="UniProtKB-KW"/>
</dbReference>
<dbReference type="Pfam" id="PF00733">
    <property type="entry name" value="Asn_synthase"/>
    <property type="match status" value="1"/>
</dbReference>
<keyword evidence="13" id="KW-1185">Reference proteome</keyword>
<dbReference type="PIRSF" id="PIRSF001589">
    <property type="entry name" value="Asn_synthetase_glu-h"/>
    <property type="match status" value="1"/>
</dbReference>
<dbReference type="PROSITE" id="PS51278">
    <property type="entry name" value="GATASE_TYPE_2"/>
    <property type="match status" value="1"/>
</dbReference>
<dbReference type="GO" id="GO:0005829">
    <property type="term" value="C:cytosol"/>
    <property type="evidence" value="ECO:0007669"/>
    <property type="project" value="TreeGrafter"/>
</dbReference>
<proteinExistence type="inferred from homology"/>
<evidence type="ECO:0000256" key="3">
    <source>
        <dbReference type="ARBA" id="ARBA00012737"/>
    </source>
</evidence>
<dbReference type="SUPFAM" id="SSF52402">
    <property type="entry name" value="Adenine nucleotide alpha hydrolases-like"/>
    <property type="match status" value="1"/>
</dbReference>
<dbReference type="CDD" id="cd01991">
    <property type="entry name" value="Asn_synthase_B_C"/>
    <property type="match status" value="1"/>
</dbReference>
<evidence type="ECO:0000259" key="11">
    <source>
        <dbReference type="PROSITE" id="PS51278"/>
    </source>
</evidence>
<name>I3YGE5_THIV6</name>
<keyword evidence="4 9" id="KW-0547">Nucleotide-binding</keyword>
<dbReference type="HOGENOM" id="CLU_014658_3_1_6"/>
<dbReference type="InterPro" id="IPR017539">
    <property type="entry name" value="XrtA_amidotfase"/>
</dbReference>
<reference evidence="12 13" key="1">
    <citation type="submission" date="2012-06" db="EMBL/GenBank/DDBJ databases">
        <title>Complete sequence of Thiocystis violascens DSM 198.</title>
        <authorList>
            <consortium name="US DOE Joint Genome Institute"/>
            <person name="Lucas S."/>
            <person name="Han J."/>
            <person name="Lapidus A."/>
            <person name="Cheng J.-F."/>
            <person name="Goodwin L."/>
            <person name="Pitluck S."/>
            <person name="Peters L."/>
            <person name="Ovchinnikova G."/>
            <person name="Teshima H."/>
            <person name="Detter J.C."/>
            <person name="Han C."/>
            <person name="Tapia R."/>
            <person name="Land M."/>
            <person name="Hauser L."/>
            <person name="Kyrpides N."/>
            <person name="Ivanova N."/>
            <person name="Pagani I."/>
            <person name="Vogl K."/>
            <person name="Liu Z."/>
            <person name="Frigaard N.-U."/>
            <person name="Bryant D."/>
            <person name="Woyke T."/>
        </authorList>
    </citation>
    <scope>NUCLEOTIDE SEQUENCE [LARGE SCALE GENOMIC DNA]</scope>
    <source>
        <strain evidence="13">ATCC 17096 / DSM 198 / 6111</strain>
    </source>
</reference>
<evidence type="ECO:0000256" key="7">
    <source>
        <dbReference type="ARBA" id="ARBA00048741"/>
    </source>
</evidence>
<protein>
    <recommendedName>
        <fullName evidence="3">asparagine synthase (glutamine-hydrolyzing)</fullName>
        <ecNumber evidence="3">6.3.5.4</ecNumber>
    </recommendedName>
</protein>
<dbReference type="EC" id="6.3.5.4" evidence="3"/>
<comment type="pathway">
    <text evidence="1">Amino-acid biosynthesis; L-asparagine biosynthesis; L-asparagine from L-aspartate (L-Gln route): step 1/1.</text>
</comment>
<dbReference type="AlphaFoldDB" id="I3YGE5"/>
<dbReference type="OrthoDB" id="9763290at2"/>
<evidence type="ECO:0000256" key="2">
    <source>
        <dbReference type="ARBA" id="ARBA00005752"/>
    </source>
</evidence>
<dbReference type="RefSeq" id="WP_014780445.1">
    <property type="nucleotide sequence ID" value="NC_018012.1"/>
</dbReference>
<keyword evidence="8" id="KW-0028">Amino-acid biosynthesis</keyword>
<dbReference type="InterPro" id="IPR006426">
    <property type="entry name" value="Asn_synth_AEB"/>
</dbReference>
<dbReference type="STRING" id="765911.Thivi_4250"/>
<dbReference type="GO" id="GO:0004066">
    <property type="term" value="F:asparagine synthase (glutamine-hydrolyzing) activity"/>
    <property type="evidence" value="ECO:0007669"/>
    <property type="project" value="UniProtKB-EC"/>
</dbReference>
<dbReference type="InterPro" id="IPR051786">
    <property type="entry name" value="ASN_synthetase/amidase"/>
</dbReference>
<feature type="binding site" evidence="9">
    <location>
        <begin position="364"/>
        <end position="365"/>
    </location>
    <ligand>
        <name>ATP</name>
        <dbReference type="ChEBI" id="CHEBI:30616"/>
    </ligand>
</feature>
<dbReference type="SUPFAM" id="SSF56235">
    <property type="entry name" value="N-terminal nucleophile aminohydrolases (Ntn hydrolases)"/>
    <property type="match status" value="1"/>
</dbReference>
<dbReference type="Pfam" id="PF13537">
    <property type="entry name" value="GATase_7"/>
    <property type="match status" value="1"/>
</dbReference>
<comment type="similarity">
    <text evidence="2">Belongs to the asparagine synthetase family.</text>
</comment>
<feature type="active site" description="For GATase activity" evidence="8">
    <location>
        <position position="2"/>
    </location>
</feature>
<dbReference type="Gene3D" id="3.40.50.620">
    <property type="entry name" value="HUPs"/>
    <property type="match status" value="2"/>
</dbReference>
<dbReference type="PANTHER" id="PTHR43284:SF1">
    <property type="entry name" value="ASPARAGINE SYNTHETASE"/>
    <property type="match status" value="1"/>
</dbReference>
<dbReference type="NCBIfam" id="TIGR01536">
    <property type="entry name" value="asn_synth_AEB"/>
    <property type="match status" value="1"/>
</dbReference>
<gene>
    <name evidence="12" type="ordered locus">Thivi_4250</name>
</gene>
<keyword evidence="5 9" id="KW-0067">ATP-binding</keyword>
<evidence type="ECO:0000256" key="4">
    <source>
        <dbReference type="ARBA" id="ARBA00022741"/>
    </source>
</evidence>
<dbReference type="Proteomes" id="UP000006062">
    <property type="component" value="Chromosome"/>
</dbReference>
<keyword evidence="6 8" id="KW-0315">Glutamine amidotransferase</keyword>
<evidence type="ECO:0000256" key="9">
    <source>
        <dbReference type="PIRSR" id="PIRSR001589-2"/>
    </source>
</evidence>
<evidence type="ECO:0000256" key="10">
    <source>
        <dbReference type="PIRSR" id="PIRSR001589-3"/>
    </source>
</evidence>
<dbReference type="KEGG" id="tvi:Thivi_4250"/>
<dbReference type="NCBIfam" id="TIGR03108">
    <property type="entry name" value="eps_aminotran_1"/>
    <property type="match status" value="1"/>
</dbReference>
<dbReference type="InterPro" id="IPR017932">
    <property type="entry name" value="GATase_2_dom"/>
</dbReference>
<evidence type="ECO:0000256" key="1">
    <source>
        <dbReference type="ARBA" id="ARBA00005187"/>
    </source>
</evidence>
<dbReference type="InterPro" id="IPR001962">
    <property type="entry name" value="Asn_synthase"/>
</dbReference>
<evidence type="ECO:0000256" key="8">
    <source>
        <dbReference type="PIRSR" id="PIRSR001589-1"/>
    </source>
</evidence>
<feature type="site" description="Important for beta-aspartyl-AMP intermediate formation" evidence="10">
    <location>
        <position position="366"/>
    </location>
</feature>
<dbReference type="EMBL" id="CP003154">
    <property type="protein sequence ID" value="AFL76063.1"/>
    <property type="molecule type" value="Genomic_DNA"/>
</dbReference>
<organism evidence="12 13">
    <name type="scientific">Thiocystis violascens (strain ATCC 17096 / DSM 198 / 6111)</name>
    <name type="common">Chromatium violascens</name>
    <dbReference type="NCBI Taxonomy" id="765911"/>
    <lineage>
        <taxon>Bacteria</taxon>
        <taxon>Pseudomonadati</taxon>
        <taxon>Pseudomonadota</taxon>
        <taxon>Gammaproteobacteria</taxon>
        <taxon>Chromatiales</taxon>
        <taxon>Chromatiaceae</taxon>
        <taxon>Thiocystis</taxon>
    </lineage>
</organism>
<comment type="catalytic activity">
    <reaction evidence="7">
        <text>L-aspartate + L-glutamine + ATP + H2O = L-asparagine + L-glutamate + AMP + diphosphate + H(+)</text>
        <dbReference type="Rhea" id="RHEA:12228"/>
        <dbReference type="ChEBI" id="CHEBI:15377"/>
        <dbReference type="ChEBI" id="CHEBI:15378"/>
        <dbReference type="ChEBI" id="CHEBI:29985"/>
        <dbReference type="ChEBI" id="CHEBI:29991"/>
        <dbReference type="ChEBI" id="CHEBI:30616"/>
        <dbReference type="ChEBI" id="CHEBI:33019"/>
        <dbReference type="ChEBI" id="CHEBI:58048"/>
        <dbReference type="ChEBI" id="CHEBI:58359"/>
        <dbReference type="ChEBI" id="CHEBI:456215"/>
        <dbReference type="EC" id="6.3.5.4"/>
    </reaction>
</comment>
<dbReference type="CDD" id="cd00712">
    <property type="entry name" value="AsnB"/>
    <property type="match status" value="1"/>
</dbReference>
<feature type="domain" description="Glutamine amidotransferase type-2" evidence="11">
    <location>
        <begin position="2"/>
        <end position="214"/>
    </location>
</feature>
<dbReference type="Gene3D" id="3.60.20.10">
    <property type="entry name" value="Glutamine Phosphoribosylpyrophosphate, subunit 1, domain 1"/>
    <property type="match status" value="1"/>
</dbReference>
<dbReference type="InterPro" id="IPR029055">
    <property type="entry name" value="Ntn_hydrolases_N"/>
</dbReference>
<evidence type="ECO:0000256" key="6">
    <source>
        <dbReference type="ARBA" id="ARBA00022962"/>
    </source>
</evidence>
<evidence type="ECO:0000313" key="13">
    <source>
        <dbReference type="Proteomes" id="UP000006062"/>
    </source>
</evidence>